<gene>
    <name evidence="1" type="ORF">ATEIFO6365_0003054600</name>
</gene>
<dbReference type="EMBL" id="BLJY01000003">
    <property type="protein sequence ID" value="GFF14480.1"/>
    <property type="molecule type" value="Genomic_DNA"/>
</dbReference>
<keyword evidence="2" id="KW-1185">Reference proteome</keyword>
<dbReference type="OrthoDB" id="4417158at2759"/>
<protein>
    <submittedName>
        <fullName evidence="1">Uncharacterized protein</fullName>
    </submittedName>
</protein>
<evidence type="ECO:0000313" key="2">
    <source>
        <dbReference type="Proteomes" id="UP000452235"/>
    </source>
</evidence>
<proteinExistence type="predicted"/>
<organism evidence="1 2">
    <name type="scientific">Aspergillus terreus</name>
    <dbReference type="NCBI Taxonomy" id="33178"/>
    <lineage>
        <taxon>Eukaryota</taxon>
        <taxon>Fungi</taxon>
        <taxon>Dikarya</taxon>
        <taxon>Ascomycota</taxon>
        <taxon>Pezizomycotina</taxon>
        <taxon>Eurotiomycetes</taxon>
        <taxon>Eurotiomycetidae</taxon>
        <taxon>Eurotiales</taxon>
        <taxon>Aspergillaceae</taxon>
        <taxon>Aspergillus</taxon>
        <taxon>Aspergillus subgen. Circumdati</taxon>
    </lineage>
</organism>
<accession>A0A5M3YSF7</accession>
<comment type="caution">
    <text evidence="1">The sequence shown here is derived from an EMBL/GenBank/DDBJ whole genome shotgun (WGS) entry which is preliminary data.</text>
</comment>
<sequence>MFPFRPVNLPQHIIVSNGALLGLALYVTVFRSLPAIRLRPTKKGEEKRRPERLIPHPTTRRIADTNALLGLLTSCLMLPYFLCSYMPIEENQFLHATVPIRLFVSGVMLGHTLLRGRSGMSEEGYWEFLVFAVMDAGAAIALGVELGRFDGMVGSLA</sequence>
<evidence type="ECO:0000313" key="1">
    <source>
        <dbReference type="EMBL" id="GFF14480.1"/>
    </source>
</evidence>
<reference evidence="1 2" key="1">
    <citation type="submission" date="2020-01" db="EMBL/GenBank/DDBJ databases">
        <title>Aspergillus terreus IFO 6365 whole genome shotgun sequence.</title>
        <authorList>
            <person name="Kanamasa S."/>
            <person name="Takahashi H."/>
        </authorList>
    </citation>
    <scope>NUCLEOTIDE SEQUENCE [LARGE SCALE GENOMIC DNA]</scope>
    <source>
        <strain evidence="1 2">IFO 6365</strain>
    </source>
</reference>
<dbReference type="Proteomes" id="UP000452235">
    <property type="component" value="Unassembled WGS sequence"/>
</dbReference>
<dbReference type="AlphaFoldDB" id="A0A5M3YSF7"/>
<name>A0A5M3YSF7_ASPTE</name>